<gene>
    <name evidence="3" type="ORF">SGQ83_17720</name>
</gene>
<dbReference type="Pfam" id="PF13239">
    <property type="entry name" value="2TM"/>
    <property type="match status" value="1"/>
</dbReference>
<feature type="transmembrane region" description="Helical" evidence="1">
    <location>
        <begin position="79"/>
        <end position="100"/>
    </location>
</feature>
<feature type="transmembrane region" description="Helical" evidence="1">
    <location>
        <begin position="39"/>
        <end position="59"/>
    </location>
</feature>
<feature type="domain" description="2TM" evidence="2">
    <location>
        <begin position="25"/>
        <end position="114"/>
    </location>
</feature>
<reference evidence="3 4" key="1">
    <citation type="submission" date="2023-11" db="EMBL/GenBank/DDBJ databases">
        <title>Unpublished Manusciprt.</title>
        <authorList>
            <person name="Saticioglu I.B."/>
            <person name="Ay H."/>
            <person name="Ajmi N."/>
            <person name="Altun S."/>
            <person name="Duman M."/>
        </authorList>
    </citation>
    <scope>NUCLEOTIDE SEQUENCE [LARGE SCALE GENOMIC DNA]</scope>
    <source>
        <strain evidence="3 4">Fl-318</strain>
    </source>
</reference>
<evidence type="ECO:0000256" key="1">
    <source>
        <dbReference type="SAM" id="Phobius"/>
    </source>
</evidence>
<proteinExistence type="predicted"/>
<dbReference type="InterPro" id="IPR025698">
    <property type="entry name" value="2TM_dom"/>
</dbReference>
<evidence type="ECO:0000313" key="4">
    <source>
        <dbReference type="Proteomes" id="UP001273350"/>
    </source>
</evidence>
<evidence type="ECO:0000313" key="3">
    <source>
        <dbReference type="EMBL" id="MDX6191196.1"/>
    </source>
</evidence>
<dbReference type="RefSeq" id="WP_047778624.1">
    <property type="nucleotide sequence ID" value="NZ_CP087134.1"/>
</dbReference>
<organism evidence="3 4">
    <name type="scientific">Flavobacterium cupriresistens</name>
    <dbReference type="NCBI Taxonomy" id="2893885"/>
    <lineage>
        <taxon>Bacteria</taxon>
        <taxon>Pseudomonadati</taxon>
        <taxon>Bacteroidota</taxon>
        <taxon>Flavobacteriia</taxon>
        <taxon>Flavobacteriales</taxon>
        <taxon>Flavobacteriaceae</taxon>
        <taxon>Flavobacterium</taxon>
    </lineage>
</organism>
<dbReference type="EMBL" id="JAWXVI010000009">
    <property type="protein sequence ID" value="MDX6191196.1"/>
    <property type="molecule type" value="Genomic_DNA"/>
</dbReference>
<dbReference type="Proteomes" id="UP001273350">
    <property type="component" value="Unassembled WGS sequence"/>
</dbReference>
<keyword evidence="4" id="KW-1185">Reference proteome</keyword>
<name>A0ABU4RF12_9FLAO</name>
<evidence type="ECO:0000259" key="2">
    <source>
        <dbReference type="Pfam" id="PF13239"/>
    </source>
</evidence>
<comment type="caution">
    <text evidence="3">The sequence shown here is derived from an EMBL/GenBank/DDBJ whole genome shotgun (WGS) entry which is preliminary data.</text>
</comment>
<keyword evidence="1" id="KW-1133">Transmembrane helix</keyword>
<keyword evidence="1" id="KW-0472">Membrane</keyword>
<sequence length="122" mass="14866">MRHYKRDTREDYFEQFGDDENFDAAYKKMRRIKGFYSHLRIYVIVNIIIIITNLNRDWFGRGADLYESGLLDWHTYSTALFWGIGLFFHALSVFGENLFFGQEWQEKKIQKYMDKERSKLKK</sequence>
<protein>
    <submittedName>
        <fullName evidence="3">2TM domain-containing protein</fullName>
    </submittedName>
</protein>
<accession>A0ABU4RF12</accession>
<keyword evidence="1" id="KW-0812">Transmembrane</keyword>